<keyword evidence="3" id="KW-0175">Coiled coil</keyword>
<dbReference type="GO" id="GO:0051276">
    <property type="term" value="P:chromosome organization"/>
    <property type="evidence" value="ECO:0007669"/>
    <property type="project" value="InterPro"/>
</dbReference>
<dbReference type="GO" id="GO:0006302">
    <property type="term" value="P:double-strand break repair"/>
    <property type="evidence" value="ECO:0007669"/>
    <property type="project" value="InterPro"/>
</dbReference>
<dbReference type="OrthoDB" id="10036779at2759"/>
<dbReference type="InterPro" id="IPR058614">
    <property type="entry name" value="Ig_SMCHD1_5th"/>
</dbReference>
<dbReference type="Pfam" id="PF26198">
    <property type="entry name" value="Ig_SMCHD1_6th"/>
    <property type="match status" value="1"/>
</dbReference>
<evidence type="ECO:0000313" key="7">
    <source>
        <dbReference type="RefSeq" id="XP_007435559.2"/>
    </source>
</evidence>
<evidence type="ECO:0000256" key="4">
    <source>
        <dbReference type="SAM" id="MobiDB-lite"/>
    </source>
</evidence>
<dbReference type="GO" id="GO:0005694">
    <property type="term" value="C:chromosome"/>
    <property type="evidence" value="ECO:0007669"/>
    <property type="project" value="UniProtKB-SubCell"/>
</dbReference>
<dbReference type="GeneID" id="103060396"/>
<dbReference type="InterPro" id="IPR058617">
    <property type="entry name" value="Ig_SMCHD1_7th"/>
</dbReference>
<organism evidence="6 7">
    <name type="scientific">Python bivittatus</name>
    <name type="common">Burmese python</name>
    <name type="synonym">Python molurus bivittatus</name>
    <dbReference type="NCBI Taxonomy" id="176946"/>
    <lineage>
        <taxon>Eukaryota</taxon>
        <taxon>Metazoa</taxon>
        <taxon>Chordata</taxon>
        <taxon>Craniata</taxon>
        <taxon>Vertebrata</taxon>
        <taxon>Euteleostomi</taxon>
        <taxon>Lepidosauria</taxon>
        <taxon>Squamata</taxon>
        <taxon>Bifurcata</taxon>
        <taxon>Unidentata</taxon>
        <taxon>Episquamata</taxon>
        <taxon>Toxicofera</taxon>
        <taxon>Serpentes</taxon>
        <taxon>Henophidia</taxon>
        <taxon>Pythonidae</taxon>
        <taxon>Python</taxon>
    </lineage>
</organism>
<reference evidence="7" key="1">
    <citation type="submission" date="2025-08" db="UniProtKB">
        <authorList>
            <consortium name="RefSeq"/>
        </authorList>
    </citation>
    <scope>IDENTIFICATION</scope>
    <source>
        <tissue evidence="7">Liver</tissue>
    </source>
</reference>
<feature type="compositionally biased region" description="Basic residues" evidence="4">
    <location>
        <begin position="890"/>
        <end position="900"/>
    </location>
</feature>
<gene>
    <name evidence="7" type="primary">LOC103060396</name>
</gene>
<dbReference type="SUPFAM" id="SSF75553">
    <property type="entry name" value="Smc hinge domain"/>
    <property type="match status" value="1"/>
</dbReference>
<dbReference type="Pfam" id="PF26199">
    <property type="entry name" value="Ig_SMCHD1_8th"/>
    <property type="match status" value="1"/>
</dbReference>
<protein>
    <submittedName>
        <fullName evidence="7">Structural maintenance of chromosomes flexible hinge domain-containing protein 1</fullName>
    </submittedName>
</protein>
<sequence>VCWAPRLNRESLIEGLLPNVKVPTSVKDQCHCQVTFHDGHVFLASSFVVRPLADEPKHIKCKIKGSNIIKMGEKLQDEIEIMITDQHGNQIQSLTSSCTAALEISGNGLDKSDLRTVWQQETQTISVKGIKFEPGPAETKELCLAWHDFSHYLKFNLIAGPPAKLVLLDWIEPEKPISVISGKELPRPLTVQLCDQWNNPSAEPNLKITFSKPSNIQIVSSNPVNKTDETGRASFGVLIIHAPKGEYMLQFKASYKKKALSSPVIKMNVLHDPEKPVNLNIKYDKDAIFTAGNTFPDFHVSIISEDGNKIKNINPGRICMKIWEGHSGGTLSQNVTTFECSKTNNDKDEGFIYFRNKIVPEKVGTYSIQFAFAIDNTHFLNSEQIIIEVVPNEPAQLVPQIVPDTPAVSNVWAVDSRTLVKDLTFIITDEYQNHTGNDLDGKIIAKIKSSTEEDTDIPLFQGRASTVEFPFHRGIVEIEDLVLAENSPGRDRTEYILVFEPVIPALKRHLEPYYLSFMFYNDYETQQQMAILIKERDRLSESVNSYRSVFDTSNQLLDEIKSQVQKSGEKKLQLRNELKRHQIDISQANEVQYIDSLIKDKQADQEEILKQPRRKCTLANYPKGSQDILGKISHLAQIQDDDAANVISWHLASDMDCIVTLTTVAAHRIFEETKGAQQVLSLDSVYKEGLPDWDRPLPHLKNERNCFSPVGNPVFARDLLIFPEHKENCQTVFGMLLGNTIIIDNLDAANHYRKEVMKMTHCPTLLTREGERICSNGKFGGFQNIAPPMEKLRGMVFGAPLPPGYNILSAHIVLLQQYRTAFLRFNEVNTELEELQQSIDTVEMQRKKEEFAEQEKKLKSIEQELGITSSSQFNKSSEELGLSEALSPPKRTRRERRKRSYSSEEWVASPPMKKK</sequence>
<dbReference type="InterPro" id="IPR036277">
    <property type="entry name" value="SMC_hinge_sf"/>
</dbReference>
<name>A0A9F2WI25_PYTBI</name>
<evidence type="ECO:0000259" key="5">
    <source>
        <dbReference type="SMART" id="SM00968"/>
    </source>
</evidence>
<evidence type="ECO:0000313" key="6">
    <source>
        <dbReference type="Proteomes" id="UP000695026"/>
    </source>
</evidence>
<keyword evidence="6" id="KW-1185">Reference proteome</keyword>
<dbReference type="Pfam" id="PF06470">
    <property type="entry name" value="SMC_hinge"/>
    <property type="match status" value="1"/>
</dbReference>
<dbReference type="InterPro" id="IPR038892">
    <property type="entry name" value="SMCHD1"/>
</dbReference>
<dbReference type="RefSeq" id="XP_007435559.2">
    <property type="nucleotide sequence ID" value="XM_007435497.3"/>
</dbReference>
<dbReference type="SMART" id="SM00968">
    <property type="entry name" value="SMC_hinge"/>
    <property type="match status" value="1"/>
</dbReference>
<dbReference type="InterPro" id="IPR010935">
    <property type="entry name" value="SMC_hinge"/>
</dbReference>
<dbReference type="KEGG" id="pbi:103060396"/>
<feature type="region of interest" description="Disordered" evidence="4">
    <location>
        <begin position="868"/>
        <end position="915"/>
    </location>
</feature>
<dbReference type="PANTHER" id="PTHR22640:SF2">
    <property type="entry name" value="STRUCTURAL MAINTENANCE OF CHROMOSOMES FLEXIBLE HINGE DOMAIN-CONTAINING PROTEIN 1"/>
    <property type="match status" value="1"/>
</dbReference>
<accession>A0A9F2WI25</accession>
<dbReference type="InterPro" id="IPR058616">
    <property type="entry name" value="Ig_SMCHD1_8th"/>
</dbReference>
<feature type="non-terminal residue" evidence="7">
    <location>
        <position position="1"/>
    </location>
</feature>
<dbReference type="GO" id="GO:0005524">
    <property type="term" value="F:ATP binding"/>
    <property type="evidence" value="ECO:0007669"/>
    <property type="project" value="InterPro"/>
</dbReference>
<dbReference type="Proteomes" id="UP000695026">
    <property type="component" value="Unplaced"/>
</dbReference>
<dbReference type="PANTHER" id="PTHR22640">
    <property type="entry name" value="STRUCTURAL MAINTENANCE OF CHROMOSOMES FLEXIBLE HINGE DOMAIN-CONTAINING PROTEIN 1"/>
    <property type="match status" value="1"/>
</dbReference>
<proteinExistence type="predicted"/>
<evidence type="ECO:0000256" key="1">
    <source>
        <dbReference type="ARBA" id="ARBA00004286"/>
    </source>
</evidence>
<feature type="coiled-coil region" evidence="3">
    <location>
        <begin position="557"/>
        <end position="591"/>
    </location>
</feature>
<dbReference type="AlphaFoldDB" id="A0A9F2WI25"/>
<dbReference type="Pfam" id="PF26197">
    <property type="entry name" value="Ig_SMCHD1_5th"/>
    <property type="match status" value="1"/>
</dbReference>
<dbReference type="Pfam" id="PF26201">
    <property type="entry name" value="Ig_SMCHD1_7th"/>
    <property type="match status" value="1"/>
</dbReference>
<comment type="subcellular location">
    <subcellularLocation>
        <location evidence="1">Chromosome</location>
    </subcellularLocation>
</comment>
<feature type="domain" description="SMC hinge" evidence="5">
    <location>
        <begin position="626"/>
        <end position="753"/>
    </location>
</feature>
<evidence type="ECO:0000256" key="3">
    <source>
        <dbReference type="SAM" id="Coils"/>
    </source>
</evidence>
<dbReference type="OMA" id="LHLNITX"/>
<dbReference type="InterPro" id="IPR058615">
    <property type="entry name" value="Ig_SMCHD1_6th"/>
</dbReference>
<evidence type="ECO:0000256" key="2">
    <source>
        <dbReference type="ARBA" id="ARBA00022454"/>
    </source>
</evidence>
<keyword evidence="2" id="KW-0158">Chromosome</keyword>
<feature type="coiled-coil region" evidence="3">
    <location>
        <begin position="825"/>
        <end position="864"/>
    </location>
</feature>